<dbReference type="AlphaFoldDB" id="A0A4C1VR80"/>
<protein>
    <submittedName>
        <fullName evidence="6">Neuroligin-1</fullName>
    </submittedName>
</protein>
<name>A0A4C1VR80_EUMVA</name>
<feature type="domain" description="Carboxylesterase type B" evidence="5">
    <location>
        <begin position="48"/>
        <end position="193"/>
    </location>
</feature>
<evidence type="ECO:0000256" key="2">
    <source>
        <dbReference type="ARBA" id="ARBA00023180"/>
    </source>
</evidence>
<evidence type="ECO:0000256" key="3">
    <source>
        <dbReference type="SAM" id="MobiDB-lite"/>
    </source>
</evidence>
<keyword evidence="4" id="KW-1133">Transmembrane helix</keyword>
<evidence type="ECO:0000313" key="7">
    <source>
        <dbReference type="Proteomes" id="UP000299102"/>
    </source>
</evidence>
<dbReference type="Proteomes" id="UP000299102">
    <property type="component" value="Unassembled WGS sequence"/>
</dbReference>
<feature type="region of interest" description="Disordered" evidence="3">
    <location>
        <begin position="244"/>
        <end position="286"/>
    </location>
</feature>
<evidence type="ECO:0000259" key="5">
    <source>
        <dbReference type="Pfam" id="PF00135"/>
    </source>
</evidence>
<dbReference type="STRING" id="151549.A0A4C1VR80"/>
<accession>A0A4C1VR80</accession>
<keyword evidence="4" id="KW-0472">Membrane</keyword>
<feature type="transmembrane region" description="Helical" evidence="4">
    <location>
        <begin position="308"/>
        <end position="333"/>
    </location>
</feature>
<dbReference type="SUPFAM" id="SSF53474">
    <property type="entry name" value="alpha/beta-Hydrolases"/>
    <property type="match status" value="1"/>
</dbReference>
<dbReference type="InterPro" id="IPR029058">
    <property type="entry name" value="AB_hydrolase_fold"/>
</dbReference>
<dbReference type="EMBL" id="BGZK01000395">
    <property type="protein sequence ID" value="GBP41193.1"/>
    <property type="molecule type" value="Genomic_DNA"/>
</dbReference>
<evidence type="ECO:0000313" key="6">
    <source>
        <dbReference type="EMBL" id="GBP41193.1"/>
    </source>
</evidence>
<dbReference type="Pfam" id="PF00135">
    <property type="entry name" value="COesterase"/>
    <property type="match status" value="1"/>
</dbReference>
<proteinExistence type="inferred from homology"/>
<dbReference type="PANTHER" id="PTHR43903">
    <property type="entry name" value="NEUROLIGIN"/>
    <property type="match status" value="1"/>
</dbReference>
<dbReference type="InterPro" id="IPR051093">
    <property type="entry name" value="Neuroligin/BSAL"/>
</dbReference>
<keyword evidence="4" id="KW-0812">Transmembrane</keyword>
<feature type="compositionally biased region" description="Pro residues" evidence="3">
    <location>
        <begin position="258"/>
        <end position="276"/>
    </location>
</feature>
<organism evidence="6 7">
    <name type="scientific">Eumeta variegata</name>
    <name type="common">Bagworm moth</name>
    <name type="synonym">Eumeta japonica</name>
    <dbReference type="NCBI Taxonomy" id="151549"/>
    <lineage>
        <taxon>Eukaryota</taxon>
        <taxon>Metazoa</taxon>
        <taxon>Ecdysozoa</taxon>
        <taxon>Arthropoda</taxon>
        <taxon>Hexapoda</taxon>
        <taxon>Insecta</taxon>
        <taxon>Pterygota</taxon>
        <taxon>Neoptera</taxon>
        <taxon>Endopterygota</taxon>
        <taxon>Lepidoptera</taxon>
        <taxon>Glossata</taxon>
        <taxon>Ditrysia</taxon>
        <taxon>Tineoidea</taxon>
        <taxon>Psychidae</taxon>
        <taxon>Oiketicinae</taxon>
        <taxon>Eumeta</taxon>
    </lineage>
</organism>
<sequence length="527" mass="57341">MPEVTTCENTRRVSRADNLMVNLSKSTVIGHKLIRLKERIRISPAPSSDGRTAAPLIRLGYLHSLRGGTTYFTHFHHLSAEKDYPQRSGSVHGEDLPYYLGVPLAVTPRHNYTQLDQHISKLCMQYLANFVRYGNPNEPSATPPPSALRVDDGHASAQQPYWDTYDTINQLYLEISNKPEMRSHYRGHKMSLWLSLIPQLHRPGPDLPDAAMRHHHFPDDNGNYYEGAVRPQTMSRASIPHVVNLDVSGGRGGMGRSTPPPRAAPPRAPAPSPPLAPSTECPPNATVTPVVPDDALLRRLASSHYQSYTAALTVTIAVGCFLLLLNVLIFAGIYHQRGGRSRRCKDDLAEAGSSSSSDNYDGKLDYEVRAFDGKGFGFECKSAHVPRGSGSKFDLRTLSDCGEPTFGEYSCYDEKHRAARRSLPDVSAGGALDAGSVICIDTQKPDIQKMSDSDLTGRTSTFEPRVVDSSTQVKFGPVPEPAEGGPDASVGYGEEAAGGILRTPAAPAAPAPPGIMKKRVQIQEISV</sequence>
<keyword evidence="2" id="KW-0325">Glycoprotein</keyword>
<gene>
    <name evidence="6" type="primary">Nlgn1</name>
    <name evidence="6" type="ORF">EVAR_30631_1</name>
</gene>
<reference evidence="6 7" key="1">
    <citation type="journal article" date="2019" name="Commun. Biol.">
        <title>The bagworm genome reveals a unique fibroin gene that provides high tensile strength.</title>
        <authorList>
            <person name="Kono N."/>
            <person name="Nakamura H."/>
            <person name="Ohtoshi R."/>
            <person name="Tomita M."/>
            <person name="Numata K."/>
            <person name="Arakawa K."/>
        </authorList>
    </citation>
    <scope>NUCLEOTIDE SEQUENCE [LARGE SCALE GENOMIC DNA]</scope>
</reference>
<keyword evidence="7" id="KW-1185">Reference proteome</keyword>
<evidence type="ECO:0000256" key="1">
    <source>
        <dbReference type="ARBA" id="ARBA00005964"/>
    </source>
</evidence>
<evidence type="ECO:0000256" key="4">
    <source>
        <dbReference type="SAM" id="Phobius"/>
    </source>
</evidence>
<comment type="caution">
    <text evidence="6">The sequence shown here is derived from an EMBL/GenBank/DDBJ whole genome shotgun (WGS) entry which is preliminary data.</text>
</comment>
<dbReference type="InterPro" id="IPR002018">
    <property type="entry name" value="CarbesteraseB"/>
</dbReference>
<dbReference type="Gene3D" id="3.40.50.1820">
    <property type="entry name" value="alpha/beta hydrolase"/>
    <property type="match status" value="1"/>
</dbReference>
<feature type="region of interest" description="Disordered" evidence="3">
    <location>
        <begin position="467"/>
        <end position="493"/>
    </location>
</feature>
<dbReference type="OrthoDB" id="3200163at2759"/>
<comment type="similarity">
    <text evidence="1">Belongs to the type-B carboxylesterase/lipase family.</text>
</comment>